<dbReference type="Proteomes" id="UP001162972">
    <property type="component" value="Chromosome 19"/>
</dbReference>
<dbReference type="Pfam" id="PF25019">
    <property type="entry name" value="LRR_R13L1-DRL21"/>
    <property type="match status" value="1"/>
</dbReference>
<evidence type="ECO:0000259" key="1">
    <source>
        <dbReference type="Pfam" id="PF25019"/>
    </source>
</evidence>
<comment type="caution">
    <text evidence="2">The sequence shown here is derived from an EMBL/GenBank/DDBJ whole genome shotgun (WGS) entry which is preliminary data.</text>
</comment>
<dbReference type="InterPro" id="IPR056789">
    <property type="entry name" value="LRR_R13L1-DRL21"/>
</dbReference>
<gene>
    <name evidence="2" type="ORF">OIU84_027548</name>
</gene>
<dbReference type="AlphaFoldDB" id="A0AAD6KFK4"/>
<reference evidence="2 3" key="1">
    <citation type="journal article" date="2023" name="Int. J. Mol. Sci.">
        <title>De Novo Assembly and Annotation of 11 Diverse Shrub Willow (Salix) Genomes Reveals Novel Gene Organization in Sex-Linked Regions.</title>
        <authorList>
            <person name="Hyden B."/>
            <person name="Feng K."/>
            <person name="Yates T.B."/>
            <person name="Jawdy S."/>
            <person name="Cereghino C."/>
            <person name="Smart L.B."/>
            <person name="Muchero W."/>
        </authorList>
    </citation>
    <scope>NUCLEOTIDE SEQUENCE [LARGE SCALE GENOMIC DNA]</scope>
    <source>
        <tissue evidence="2">Shoot tip</tissue>
    </source>
</reference>
<dbReference type="InterPro" id="IPR032675">
    <property type="entry name" value="LRR_dom_sf"/>
</dbReference>
<dbReference type="SUPFAM" id="SSF52058">
    <property type="entry name" value="L domain-like"/>
    <property type="match status" value="1"/>
</dbReference>
<organism evidence="2 3">
    <name type="scientific">Salix udensis</name>
    <dbReference type="NCBI Taxonomy" id="889485"/>
    <lineage>
        <taxon>Eukaryota</taxon>
        <taxon>Viridiplantae</taxon>
        <taxon>Streptophyta</taxon>
        <taxon>Embryophyta</taxon>
        <taxon>Tracheophyta</taxon>
        <taxon>Spermatophyta</taxon>
        <taxon>Magnoliopsida</taxon>
        <taxon>eudicotyledons</taxon>
        <taxon>Gunneridae</taxon>
        <taxon>Pentapetalae</taxon>
        <taxon>rosids</taxon>
        <taxon>fabids</taxon>
        <taxon>Malpighiales</taxon>
        <taxon>Salicaceae</taxon>
        <taxon>Saliceae</taxon>
        <taxon>Salix</taxon>
    </lineage>
</organism>
<protein>
    <recommendedName>
        <fullName evidence="1">R13L1/DRL21-like LRR repeat region domain-containing protein</fullName>
    </recommendedName>
</protein>
<evidence type="ECO:0000313" key="2">
    <source>
        <dbReference type="EMBL" id="KAJ6422601.1"/>
    </source>
</evidence>
<evidence type="ECO:0000313" key="3">
    <source>
        <dbReference type="Proteomes" id="UP001162972"/>
    </source>
</evidence>
<keyword evidence="3" id="KW-1185">Reference proteome</keyword>
<name>A0AAD6KFK4_9ROSI</name>
<sequence length="196" mass="22299">MQTLRLIECASLESLPRDMGGLRSLRHIYFTYHHQMPVKVGRLTDLQTLPFFVVGKDSDSTIQELESLNGLRGQLSIYNLQEVKNKTEAEKANLRGKTKIYKLEFVWRSGRTCFKNDEEVLEALQPHSNLETLKIEHYGGEKLPSWLLMESPTHGGSSLVNCLVNLKLIDCKRLSQVKLSSNDKSADLQFSSLFEA</sequence>
<accession>A0AAD6KFK4</accession>
<feature type="domain" description="R13L1/DRL21-like LRR repeat region" evidence="1">
    <location>
        <begin position="62"/>
        <end position="178"/>
    </location>
</feature>
<proteinExistence type="predicted"/>
<dbReference type="EMBL" id="JAPFFJ010000007">
    <property type="protein sequence ID" value="KAJ6422601.1"/>
    <property type="molecule type" value="Genomic_DNA"/>
</dbReference>
<dbReference type="Gene3D" id="3.80.10.10">
    <property type="entry name" value="Ribonuclease Inhibitor"/>
    <property type="match status" value="1"/>
</dbReference>
<dbReference type="PANTHER" id="PTHR47186:SF18">
    <property type="entry name" value="RX N-TERMINAL DOMAIN-CONTAINING PROTEIN"/>
    <property type="match status" value="1"/>
</dbReference>
<dbReference type="PANTHER" id="PTHR47186">
    <property type="entry name" value="LEUCINE-RICH REPEAT-CONTAINING PROTEIN 57"/>
    <property type="match status" value="1"/>
</dbReference>